<accession>A0A5J4XC40</accession>
<gene>
    <name evidence="2" type="ORF">EZS28_000369</name>
</gene>
<name>A0A5J4XC40_9EUKA</name>
<feature type="region of interest" description="Disordered" evidence="1">
    <location>
        <begin position="113"/>
        <end position="135"/>
    </location>
</feature>
<dbReference type="AlphaFoldDB" id="A0A5J4XC40"/>
<proteinExistence type="predicted"/>
<comment type="caution">
    <text evidence="2">The sequence shown here is derived from an EMBL/GenBank/DDBJ whole genome shotgun (WGS) entry which is preliminary data.</text>
</comment>
<evidence type="ECO:0000313" key="3">
    <source>
        <dbReference type="Proteomes" id="UP000324800"/>
    </source>
</evidence>
<protein>
    <submittedName>
        <fullName evidence="2">Uncharacterized protein</fullName>
    </submittedName>
</protein>
<sequence length="570" mass="65805">MGAIQALTSALSNRFSYIQGECLSALLDLMKNGWNQKLLLLPHPYLRSLEKQGIMRKIIDDVLLNGDEYNRAQRIGVYKILDAVFIEGAQLPVDIQEQIIIYLCQQVHSIVKEEDEDEDDDEEDEEDEEEDELQEEEGMIQYAQLCAIQSISFLAVNKKNHELIVAQNFIETILKFFKAQDDGEQYDSGVILESVKSHHLPQELKFDIINELKQSNNCDILTLIAEFSENHDDILAGNYELQLFENGQYNVKYLTLAHPLLQYGSYQSKRKVALAIKCNVGMFNEENQFVEKMKYEIRFKVGINVGSEEQLGIKAQKIFDMINETVQEKNQNTIFAIIARDLLKSIEGIDEEKQRTKKLQENEFEFLDKLLQNRKDAEIRNNAANSGIIEALHNIFTTRNLDEILYFHFLAFFQFTWPYSAEMSRILVDKKSFDFLLRLLDHKNTKFVNESINAMVNIMYGGTIGLDENQVHPYYNGLISVGGIEKIYSLFKRNLKTSKDTASICLGIVFKAQKIEDKTMRKKIITHLKSISDRNDEEVEHALRCLSQNSDNRVEIEKNGFNLSDKKVVQ</sequence>
<organism evidence="2 3">
    <name type="scientific">Streblomastix strix</name>
    <dbReference type="NCBI Taxonomy" id="222440"/>
    <lineage>
        <taxon>Eukaryota</taxon>
        <taxon>Metamonada</taxon>
        <taxon>Preaxostyla</taxon>
        <taxon>Oxymonadida</taxon>
        <taxon>Streblomastigidae</taxon>
        <taxon>Streblomastix</taxon>
    </lineage>
</organism>
<evidence type="ECO:0000256" key="1">
    <source>
        <dbReference type="SAM" id="MobiDB-lite"/>
    </source>
</evidence>
<dbReference type="SUPFAM" id="SSF48371">
    <property type="entry name" value="ARM repeat"/>
    <property type="match status" value="1"/>
</dbReference>
<dbReference type="InterPro" id="IPR011989">
    <property type="entry name" value="ARM-like"/>
</dbReference>
<dbReference type="EMBL" id="SNRW01000028">
    <property type="protein sequence ID" value="KAA6404115.1"/>
    <property type="molecule type" value="Genomic_DNA"/>
</dbReference>
<reference evidence="2 3" key="1">
    <citation type="submission" date="2019-03" db="EMBL/GenBank/DDBJ databases">
        <title>Single cell metagenomics reveals metabolic interactions within the superorganism composed of flagellate Streblomastix strix and complex community of Bacteroidetes bacteria on its surface.</title>
        <authorList>
            <person name="Treitli S.C."/>
            <person name="Kolisko M."/>
            <person name="Husnik F."/>
            <person name="Keeling P."/>
            <person name="Hampl V."/>
        </authorList>
    </citation>
    <scope>NUCLEOTIDE SEQUENCE [LARGE SCALE GENOMIC DNA]</scope>
    <source>
        <strain evidence="2">ST1C</strain>
    </source>
</reference>
<evidence type="ECO:0000313" key="2">
    <source>
        <dbReference type="EMBL" id="KAA6404115.1"/>
    </source>
</evidence>
<dbReference type="Proteomes" id="UP000324800">
    <property type="component" value="Unassembled WGS sequence"/>
</dbReference>
<dbReference type="InterPro" id="IPR016024">
    <property type="entry name" value="ARM-type_fold"/>
</dbReference>
<dbReference type="Gene3D" id="1.25.10.10">
    <property type="entry name" value="Leucine-rich Repeat Variant"/>
    <property type="match status" value="1"/>
</dbReference>